<dbReference type="PROSITE" id="PS50199">
    <property type="entry name" value="ZF_RANBP2_2"/>
    <property type="match status" value="1"/>
</dbReference>
<comment type="subcellular location">
    <subcellularLocation>
        <location evidence="1">Nucleus</location>
    </subcellularLocation>
</comment>
<evidence type="ECO:0000256" key="6">
    <source>
        <dbReference type="ARBA" id="ARBA00022884"/>
    </source>
</evidence>
<feature type="compositionally biased region" description="Basic and acidic residues" evidence="8">
    <location>
        <begin position="970"/>
        <end position="981"/>
    </location>
</feature>
<dbReference type="PANTHER" id="PTHR13948:SF3">
    <property type="entry name" value="FI21118P1"/>
    <property type="match status" value="1"/>
</dbReference>
<feature type="compositionally biased region" description="Low complexity" evidence="8">
    <location>
        <begin position="982"/>
        <end position="994"/>
    </location>
</feature>
<dbReference type="InterPro" id="IPR000504">
    <property type="entry name" value="RRM_dom"/>
</dbReference>
<keyword evidence="5" id="KW-0862">Zinc</keyword>
<dbReference type="PROSITE" id="PS50157">
    <property type="entry name" value="ZINC_FINGER_C2H2_2"/>
    <property type="match status" value="1"/>
</dbReference>
<sequence length="1076" mass="118050">MQREQQKNATMDFSPSPDSETSGYYRNRSRRDERDRGNRGRSKDRFRNNSRYSRSRSRSYSRERYTSRQRSDERDPYRDENEQEYEDGGGWERERYRPRSRERDRDRDRRSRERYRDRRVRDKDGRRGGYSPSSMDDIDNFDSENEYMYDRTPNNNIIIRGLAPQVTEADIVSDLIQCGLQALSVRLIRRKKTGESRGFAFVEFRTEEEATRWICNKQGVLVFNGYHAVMQYTFSMPSKMSTDWFCSKCYAFNFKRRENCFKCHASRKGSEMGGDGSDEMSNILTKKIMLRNLDVLSNEESVLGVMQKRLSAELVGKIAKVVICRDPLTSISHGMCYLHFENLVDSMNTHNALKELEPPLMIDNREVIVSYCMDTENRNVMKPNQPPNHPHHQRAEGGGAGNHRNGSGDGRGPQSGDHSQSGGYNHHHHHHHHGGGHRGDGAGPSFDRYGNPHGSSKGGSSGNNGGNSRNSYQQGGAAAQHQHTAALGLAGSQAASTELEFPGNYTLADVPRLAEYSAAMYASNTAEHAHYLQYYTDYYTSKLAHTAPAATVPPSGVLAGAGSGVAPRMSETANNGAAVAQSAIARKQAGGAGGNANIRGAKDDRFAPVVMSTVASQPQLPVPNGLDGRKYPIPDTSLYQFDETSGFYYDPTTGLYYDANSQYHYNRETGSYLYWDSDNQTYVAVPASTSTAASSAQPETTTGTVLIGPTLPAAFEPESSQAPVAPTSSAPNDGADKASEKSKTKDHQAPPQDKVKVAKKIVKDMEKWAKQLNQKKDYSVLQPPARIEEATLYSSLGPASRPLAMESHGGASAGYADVGFSLLEKKERLGAGGSDGYAASGKPTQGGNIPSGSQYGGAGSDSDHEYGDEAGPAGARERDLVDFEALTCLLCKRAFQSQEILAKHLKMSALHKENLKKLNRGGAAGGSGGGGGGGSSDGGSGGPSSLQQYRDRAKERRAKYGEDDAPPVNRSKERFQRELEKQTTSSYQQSTSVSAPISQNNVGNKLLQKMGWSEGQGLGKSNQGRVNIIEAEARVANVGLGIKANSAAQFSRTTDDYKTYIKKMMKSRYEQVEGKD</sequence>
<reference evidence="9" key="2">
    <citation type="submission" date="2022-08" db="UniProtKB">
        <authorList>
            <consortium name="EnsemblMetazoa"/>
        </authorList>
    </citation>
    <scope>IDENTIFICATION</scope>
    <source>
        <strain evidence="9">STECLA/ALBI9_A</strain>
    </source>
</reference>
<protein>
    <recommendedName>
        <fullName evidence="11">RNA-binding protein 5</fullName>
    </recommendedName>
</protein>
<keyword evidence="7" id="KW-0539">Nucleus</keyword>
<dbReference type="EnsemblMetazoa" id="AALB000772-RA">
    <property type="protein sequence ID" value="AALB000772-PA"/>
    <property type="gene ID" value="AALB000772"/>
</dbReference>
<keyword evidence="2" id="KW-0479">Metal-binding</keyword>
<evidence type="ECO:0000256" key="5">
    <source>
        <dbReference type="ARBA" id="ARBA00022833"/>
    </source>
</evidence>
<dbReference type="InterPro" id="IPR035979">
    <property type="entry name" value="RBD_domain_sf"/>
</dbReference>
<evidence type="ECO:0000256" key="2">
    <source>
        <dbReference type="ARBA" id="ARBA00022723"/>
    </source>
</evidence>
<dbReference type="InterPro" id="IPR013087">
    <property type="entry name" value="Znf_C2H2_type"/>
</dbReference>
<feature type="region of interest" description="Disordered" evidence="8">
    <location>
        <begin position="378"/>
        <end position="484"/>
    </location>
</feature>
<proteinExistence type="predicted"/>
<reference evidence="9 10" key="1">
    <citation type="journal article" date="2017" name="G3 (Bethesda)">
        <title>The Physical Genome Mapping of Anopheles albimanus Corrected Scaffold Misassemblies and Identified Interarm Rearrangements in Genus Anopheles.</title>
        <authorList>
            <person name="Artemov G.N."/>
            <person name="Peery A.N."/>
            <person name="Jiang X."/>
            <person name="Tu Z."/>
            <person name="Stegniy V.N."/>
            <person name="Sharakhova M.V."/>
            <person name="Sharakhov I.V."/>
        </authorList>
    </citation>
    <scope>NUCLEOTIDE SEQUENCE [LARGE SCALE GENOMIC DNA]</scope>
    <source>
        <strain evidence="9 10">ALBI9_A</strain>
    </source>
</reference>
<dbReference type="Gene3D" id="3.30.70.330">
    <property type="match status" value="2"/>
</dbReference>
<dbReference type="SMART" id="SM00443">
    <property type="entry name" value="G_patch"/>
    <property type="match status" value="1"/>
</dbReference>
<dbReference type="CDD" id="cd16162">
    <property type="entry name" value="OCRE_RBM5_like"/>
    <property type="match status" value="1"/>
</dbReference>
<dbReference type="GO" id="GO:0000398">
    <property type="term" value="P:mRNA splicing, via spliceosome"/>
    <property type="evidence" value="ECO:0007669"/>
    <property type="project" value="TreeGrafter"/>
</dbReference>
<feature type="compositionally biased region" description="Basic residues" evidence="8">
    <location>
        <begin position="425"/>
        <end position="436"/>
    </location>
</feature>
<keyword evidence="4" id="KW-0863">Zinc-finger</keyword>
<dbReference type="AlphaFoldDB" id="A0A182F2T8"/>
<feature type="region of interest" description="Disordered" evidence="8">
    <location>
        <begin position="1"/>
        <end position="141"/>
    </location>
</feature>
<dbReference type="SMART" id="SM00547">
    <property type="entry name" value="ZnF_RBZ"/>
    <property type="match status" value="1"/>
</dbReference>
<evidence type="ECO:0000256" key="8">
    <source>
        <dbReference type="SAM" id="MobiDB-lite"/>
    </source>
</evidence>
<dbReference type="GO" id="GO:0005634">
    <property type="term" value="C:nucleus"/>
    <property type="evidence" value="ECO:0007669"/>
    <property type="project" value="UniProtKB-SubCell"/>
</dbReference>
<feature type="compositionally biased region" description="Basic and acidic residues" evidence="8">
    <location>
        <begin position="90"/>
        <end position="127"/>
    </location>
</feature>
<evidence type="ECO:0000256" key="4">
    <source>
        <dbReference type="ARBA" id="ARBA00022771"/>
    </source>
</evidence>
<organism evidence="9 10">
    <name type="scientific">Anopheles albimanus</name>
    <name type="common">New world malaria mosquito</name>
    <dbReference type="NCBI Taxonomy" id="7167"/>
    <lineage>
        <taxon>Eukaryota</taxon>
        <taxon>Metazoa</taxon>
        <taxon>Ecdysozoa</taxon>
        <taxon>Arthropoda</taxon>
        <taxon>Hexapoda</taxon>
        <taxon>Insecta</taxon>
        <taxon>Pterygota</taxon>
        <taxon>Neoptera</taxon>
        <taxon>Endopterygota</taxon>
        <taxon>Diptera</taxon>
        <taxon>Nematocera</taxon>
        <taxon>Culicoidea</taxon>
        <taxon>Culicidae</taxon>
        <taxon>Anophelinae</taxon>
        <taxon>Anopheles</taxon>
    </lineage>
</organism>
<dbReference type="VEuPathDB" id="VectorBase:AALB000772"/>
<evidence type="ECO:0000256" key="3">
    <source>
        <dbReference type="ARBA" id="ARBA00022737"/>
    </source>
</evidence>
<dbReference type="SUPFAM" id="SSF90209">
    <property type="entry name" value="Ran binding protein zinc finger-like"/>
    <property type="match status" value="1"/>
</dbReference>
<evidence type="ECO:0000313" key="10">
    <source>
        <dbReference type="Proteomes" id="UP000069272"/>
    </source>
</evidence>
<dbReference type="GO" id="GO:0003723">
    <property type="term" value="F:RNA binding"/>
    <property type="evidence" value="ECO:0007669"/>
    <property type="project" value="UniProtKB-UniRule"/>
</dbReference>
<dbReference type="InterPro" id="IPR001876">
    <property type="entry name" value="Znf_RanBP2"/>
</dbReference>
<feature type="compositionally biased region" description="Basic and acidic residues" evidence="8">
    <location>
        <begin position="60"/>
        <end position="80"/>
    </location>
</feature>
<feature type="compositionally biased region" description="Low complexity" evidence="8">
    <location>
        <begin position="466"/>
        <end position="484"/>
    </location>
</feature>
<dbReference type="InterPro" id="IPR036443">
    <property type="entry name" value="Znf_RanBP2_sf"/>
</dbReference>
<feature type="compositionally biased region" description="Basic and acidic residues" evidence="8">
    <location>
        <begin position="734"/>
        <end position="756"/>
    </location>
</feature>
<dbReference type="Gene3D" id="4.10.1060.10">
    <property type="entry name" value="Zinc finger, RanBP2-type"/>
    <property type="match status" value="1"/>
</dbReference>
<accession>A0A182F2T8</accession>
<dbReference type="SMART" id="SM00360">
    <property type="entry name" value="RRM"/>
    <property type="match status" value="2"/>
</dbReference>
<feature type="compositionally biased region" description="Polar residues" evidence="8">
    <location>
        <begin position="842"/>
        <end position="853"/>
    </location>
</feature>
<dbReference type="Pfam" id="PF01585">
    <property type="entry name" value="G-patch"/>
    <property type="match status" value="1"/>
</dbReference>
<dbReference type="PANTHER" id="PTHR13948">
    <property type="entry name" value="RNA-BINDING PROTEIN"/>
    <property type="match status" value="1"/>
</dbReference>
<feature type="compositionally biased region" description="Basic and acidic residues" evidence="8">
    <location>
        <begin position="30"/>
        <end position="47"/>
    </location>
</feature>
<feature type="compositionally biased region" description="Polar residues" evidence="8">
    <location>
        <begin position="7"/>
        <end position="24"/>
    </location>
</feature>
<feature type="compositionally biased region" description="Gly residues" evidence="8">
    <location>
        <begin position="396"/>
        <end position="413"/>
    </location>
</feature>
<feature type="region of interest" description="Disordered" evidence="8">
    <location>
        <begin position="920"/>
        <end position="998"/>
    </location>
</feature>
<feature type="compositionally biased region" description="Polar residues" evidence="8">
    <location>
        <begin position="718"/>
        <end position="731"/>
    </location>
</feature>
<dbReference type="Proteomes" id="UP000069272">
    <property type="component" value="Chromosome 2L"/>
</dbReference>
<dbReference type="VEuPathDB" id="VectorBase:AALB20_028624"/>
<evidence type="ECO:0000313" key="9">
    <source>
        <dbReference type="EnsemblMetazoa" id="AALB000772-PA"/>
    </source>
</evidence>
<feature type="compositionally biased region" description="Gly residues" evidence="8">
    <location>
        <begin position="456"/>
        <end position="465"/>
    </location>
</feature>
<dbReference type="InterPro" id="IPR012677">
    <property type="entry name" value="Nucleotide-bd_a/b_plait_sf"/>
</dbReference>
<dbReference type="InterPro" id="IPR041591">
    <property type="entry name" value="OCRE"/>
</dbReference>
<keyword evidence="10" id="KW-1185">Reference proteome</keyword>
<name>A0A182F2T8_ANOAL</name>
<evidence type="ECO:0000256" key="7">
    <source>
        <dbReference type="ARBA" id="ARBA00023242"/>
    </source>
</evidence>
<evidence type="ECO:0000256" key="1">
    <source>
        <dbReference type="ARBA" id="ARBA00004123"/>
    </source>
</evidence>
<dbReference type="PROSITE" id="PS01358">
    <property type="entry name" value="ZF_RANBP2_1"/>
    <property type="match status" value="1"/>
</dbReference>
<dbReference type="GO" id="GO:0008270">
    <property type="term" value="F:zinc ion binding"/>
    <property type="evidence" value="ECO:0007669"/>
    <property type="project" value="UniProtKB-KW"/>
</dbReference>
<dbReference type="InterPro" id="IPR000467">
    <property type="entry name" value="G_patch_dom"/>
</dbReference>
<feature type="region of interest" description="Disordered" evidence="8">
    <location>
        <begin position="834"/>
        <end position="874"/>
    </location>
</feature>
<dbReference type="STRING" id="7167.A0A182F2T8"/>
<keyword evidence="6" id="KW-0694">RNA-binding</keyword>
<dbReference type="Pfam" id="PF00076">
    <property type="entry name" value="RRM_1"/>
    <property type="match status" value="1"/>
</dbReference>
<dbReference type="SUPFAM" id="SSF54928">
    <property type="entry name" value="RNA-binding domain, RBD"/>
    <property type="match status" value="1"/>
</dbReference>
<dbReference type="PROSITE" id="PS50102">
    <property type="entry name" value="RRM"/>
    <property type="match status" value="1"/>
</dbReference>
<dbReference type="CDD" id="cd12313">
    <property type="entry name" value="RRM1_RRM2_RBM5_like"/>
    <property type="match status" value="1"/>
</dbReference>
<feature type="compositionally biased region" description="Basic and acidic residues" evidence="8">
    <location>
        <begin position="949"/>
        <end position="962"/>
    </location>
</feature>
<feature type="compositionally biased region" description="Gly residues" evidence="8">
    <location>
        <begin position="922"/>
        <end position="942"/>
    </location>
</feature>
<evidence type="ECO:0008006" key="11">
    <source>
        <dbReference type="Google" id="ProtNLM"/>
    </source>
</evidence>
<feature type="region of interest" description="Disordered" evidence="8">
    <location>
        <begin position="715"/>
        <end position="756"/>
    </location>
</feature>
<keyword evidence="3" id="KW-0677">Repeat</keyword>
<dbReference type="PROSITE" id="PS50174">
    <property type="entry name" value="G_PATCH"/>
    <property type="match status" value="1"/>
</dbReference>
<dbReference type="Pfam" id="PF17780">
    <property type="entry name" value="OCRE"/>
    <property type="match status" value="1"/>
</dbReference>